<dbReference type="EMBL" id="WKNE01000006">
    <property type="protein sequence ID" value="MRZ55066.1"/>
    <property type="molecule type" value="Genomic_DNA"/>
</dbReference>
<dbReference type="EMBL" id="CYYK01000001">
    <property type="protein sequence ID" value="CUN43409.1"/>
    <property type="molecule type" value="Genomic_DNA"/>
</dbReference>
<dbReference type="Proteomes" id="UP000095455">
    <property type="component" value="Unassembled WGS sequence"/>
</dbReference>
<evidence type="ECO:0000313" key="6">
    <source>
        <dbReference type="Proteomes" id="UP000095455"/>
    </source>
</evidence>
<dbReference type="Proteomes" id="UP000461276">
    <property type="component" value="Unassembled WGS sequence"/>
</dbReference>
<comment type="caution">
    <text evidence="4">The sequence shown here is derived from an EMBL/GenBank/DDBJ whole genome shotgun (WGS) entry which is preliminary data.</text>
</comment>
<proteinExistence type="predicted"/>
<dbReference type="Proteomes" id="UP000471216">
    <property type="component" value="Unassembled WGS sequence"/>
</dbReference>
<evidence type="ECO:0000313" key="8">
    <source>
        <dbReference type="Proteomes" id="UP000450599"/>
    </source>
</evidence>
<accession>A0A173WUY3</accession>
<dbReference type="Proteomes" id="UP000450599">
    <property type="component" value="Unassembled WGS sequence"/>
</dbReference>
<dbReference type="EMBL" id="WKMY01000010">
    <property type="protein sequence ID" value="MRY94384.1"/>
    <property type="molecule type" value="Genomic_DNA"/>
</dbReference>
<evidence type="ECO:0000313" key="5">
    <source>
        <dbReference type="EMBL" id="MRZ55066.1"/>
    </source>
</evidence>
<evidence type="ECO:0000313" key="7">
    <source>
        <dbReference type="Proteomes" id="UP000432516"/>
    </source>
</evidence>
<organism evidence="4 10">
    <name type="scientific">Parabacteroides distasonis</name>
    <dbReference type="NCBI Taxonomy" id="823"/>
    <lineage>
        <taxon>Bacteria</taxon>
        <taxon>Pseudomonadati</taxon>
        <taxon>Bacteroidota</taxon>
        <taxon>Bacteroidia</taxon>
        <taxon>Bacteroidales</taxon>
        <taxon>Tannerellaceae</taxon>
        <taxon>Parabacteroides</taxon>
    </lineage>
</organism>
<gene>
    <name evidence="1" type="ORF">ERS852380_00343</name>
    <name evidence="4" type="ORF">GKD54_13735</name>
    <name evidence="2" type="ORF">GKD58_08915</name>
    <name evidence="3" type="ORF">GKD67_14360</name>
    <name evidence="5" type="ORF">GKD68_09895</name>
</gene>
<evidence type="ECO:0000313" key="1">
    <source>
        <dbReference type="EMBL" id="CUN43409.1"/>
    </source>
</evidence>
<dbReference type="EMBL" id="WKMX01000012">
    <property type="protein sequence ID" value="MRZ07246.1"/>
    <property type="molecule type" value="Genomic_DNA"/>
</dbReference>
<evidence type="ECO:0000313" key="2">
    <source>
        <dbReference type="EMBL" id="MRY84373.1"/>
    </source>
</evidence>
<dbReference type="AlphaFoldDB" id="A0A173WUY3"/>
<evidence type="ECO:0000313" key="10">
    <source>
        <dbReference type="Proteomes" id="UP000471216"/>
    </source>
</evidence>
<protein>
    <submittedName>
        <fullName evidence="4">Uncharacterized protein</fullName>
    </submittedName>
</protein>
<reference evidence="7 8" key="2">
    <citation type="journal article" date="2019" name="Nat. Med.">
        <title>A library of human gut bacterial isolates paired with longitudinal multiomics data enables mechanistic microbiome research.</title>
        <authorList>
            <person name="Poyet M."/>
            <person name="Groussin M."/>
            <person name="Gibbons S.M."/>
            <person name="Avila-Pacheco J."/>
            <person name="Jiang X."/>
            <person name="Kearney S.M."/>
            <person name="Perrotta A.R."/>
            <person name="Berdy B."/>
            <person name="Zhao S."/>
            <person name="Lieberman T.D."/>
            <person name="Swanson P.K."/>
            <person name="Smith M."/>
            <person name="Roesemann S."/>
            <person name="Alexander J.E."/>
            <person name="Rich S.A."/>
            <person name="Livny J."/>
            <person name="Vlamakis H."/>
            <person name="Clish C."/>
            <person name="Bullock K."/>
            <person name="Deik A."/>
            <person name="Scott J."/>
            <person name="Pierce K.A."/>
            <person name="Xavier R.J."/>
            <person name="Alm E.J."/>
        </authorList>
    </citation>
    <scope>NUCLEOTIDE SEQUENCE [LARGE SCALE GENOMIC DNA]</scope>
    <source>
        <strain evidence="4 10">BIOML-A10</strain>
        <strain evidence="2 8">BIOML-A11</strain>
        <strain evidence="5 7">BIOML-A2</strain>
        <strain evidence="3 9">BIOML-A9</strain>
    </source>
</reference>
<dbReference type="EMBL" id="WKMW01000007">
    <property type="protein sequence ID" value="MRY84373.1"/>
    <property type="molecule type" value="Genomic_DNA"/>
</dbReference>
<evidence type="ECO:0000313" key="9">
    <source>
        <dbReference type="Proteomes" id="UP000461276"/>
    </source>
</evidence>
<dbReference type="Proteomes" id="UP000432516">
    <property type="component" value="Unassembled WGS sequence"/>
</dbReference>
<name>A0A173WUY3_PARDI</name>
<evidence type="ECO:0000313" key="3">
    <source>
        <dbReference type="EMBL" id="MRY94384.1"/>
    </source>
</evidence>
<evidence type="ECO:0000313" key="4">
    <source>
        <dbReference type="EMBL" id="MRZ07246.1"/>
    </source>
</evidence>
<reference evidence="1 6" key="1">
    <citation type="submission" date="2015-09" db="EMBL/GenBank/DDBJ databases">
        <authorList>
            <consortium name="Pathogen Informatics"/>
        </authorList>
    </citation>
    <scope>NUCLEOTIDE SEQUENCE [LARGE SCALE GENOMIC DNA]</scope>
    <source>
        <strain evidence="1 6">2789STDY5608822</strain>
    </source>
</reference>
<sequence length="337" mass="39097">MDEIASKYYVYLSSCKEGHDSCTEYSSMVHDMVHGHMLYDTVDFVLNQKDVPEIDLLAEVSPYLMDRSDCIGNDGLPYVRGKYKGYNVYVNTHILKINACSLCKYYYGTNMHDFPLEDVRKAIEGIGEDLNIPMDKVTVTRMDSAMDLELQRSPIEYFNRMLDLPYFRRLSYPTGITFQTAEKELSFYDKGKEQGSNNKNIARCEFRIKKVRKCFGKSVTASMLYDPSFWNDLLDRFLSCYSKVKVSKESLPLDKIDGVRSLLNSTLRESVNRNGFDPLRSRLKARVRDGKLTQRAYKSIIEKIKRCCFSSQGKDVGPEIEEFDVKFRSFLKLKRFD</sequence>
<dbReference type="RefSeq" id="WP_005859363.1">
    <property type="nucleotide sequence ID" value="NZ_CABMKT010000001.1"/>
</dbReference>